<protein>
    <submittedName>
        <fullName evidence="6">ABC transporter substrate-binding protein</fullName>
    </submittedName>
</protein>
<dbReference type="Gene3D" id="3.40.190.10">
    <property type="entry name" value="Periplasmic binding protein-like II"/>
    <property type="match status" value="1"/>
</dbReference>
<proteinExistence type="inferred from homology"/>
<dbReference type="GO" id="GO:0042597">
    <property type="term" value="C:periplasmic space"/>
    <property type="evidence" value="ECO:0007669"/>
    <property type="project" value="UniProtKB-ARBA"/>
</dbReference>
<reference evidence="6" key="1">
    <citation type="submission" date="2022-06" db="EMBL/GenBank/DDBJ databases">
        <title>Aquibacillus sp. a new bacterium isolated from soil saline samples.</title>
        <authorList>
            <person name="Galisteo C."/>
            <person name="De La Haba R."/>
            <person name="Sanchez-Porro C."/>
            <person name="Ventosa A."/>
        </authorList>
    </citation>
    <scope>NUCLEOTIDE SEQUENCE</scope>
    <source>
        <strain evidence="6">3ASR75-11</strain>
    </source>
</reference>
<feature type="domain" description="Solute-binding protein family 5" evidence="5">
    <location>
        <begin position="91"/>
        <end position="454"/>
    </location>
</feature>
<organism evidence="6 7">
    <name type="scientific">Terrihalobacillus insolitus</name>
    <dbReference type="NCBI Taxonomy" id="2950438"/>
    <lineage>
        <taxon>Bacteria</taxon>
        <taxon>Bacillati</taxon>
        <taxon>Bacillota</taxon>
        <taxon>Bacilli</taxon>
        <taxon>Bacillales</taxon>
        <taxon>Bacillaceae</taxon>
        <taxon>Terrihalobacillus</taxon>
    </lineage>
</organism>
<evidence type="ECO:0000259" key="5">
    <source>
        <dbReference type="Pfam" id="PF00496"/>
    </source>
</evidence>
<keyword evidence="7" id="KW-1185">Reference proteome</keyword>
<dbReference type="InterPro" id="IPR030678">
    <property type="entry name" value="Peptide/Ni-bd"/>
</dbReference>
<keyword evidence="2" id="KW-0813">Transport</keyword>
<evidence type="ECO:0000313" key="6">
    <source>
        <dbReference type="EMBL" id="MDC3425957.1"/>
    </source>
</evidence>
<dbReference type="GO" id="GO:1904680">
    <property type="term" value="F:peptide transmembrane transporter activity"/>
    <property type="evidence" value="ECO:0007669"/>
    <property type="project" value="TreeGrafter"/>
</dbReference>
<evidence type="ECO:0000313" key="7">
    <source>
        <dbReference type="Proteomes" id="UP001145050"/>
    </source>
</evidence>
<feature type="region of interest" description="Disordered" evidence="4">
    <location>
        <begin position="24"/>
        <end position="47"/>
    </location>
</feature>
<dbReference type="RefSeq" id="WP_272437774.1">
    <property type="nucleotide sequence ID" value="NZ_JAMQKB010000025.1"/>
</dbReference>
<evidence type="ECO:0000256" key="3">
    <source>
        <dbReference type="ARBA" id="ARBA00022729"/>
    </source>
</evidence>
<dbReference type="GO" id="GO:0015833">
    <property type="term" value="P:peptide transport"/>
    <property type="evidence" value="ECO:0007669"/>
    <property type="project" value="TreeGrafter"/>
</dbReference>
<evidence type="ECO:0000256" key="1">
    <source>
        <dbReference type="ARBA" id="ARBA00005695"/>
    </source>
</evidence>
<sequence length="533" mass="59879">MKKLVWLLFLSLFLVLVAGCSYENPESASSEPEQSGEEGEGTSDTSTADIIKVGLDVDAGSMDPRLAKDTSAARVEELVYDGLVRLNANLEPEPALATEWENPDETTWIFTLREDVTFQDGEPFTAEDVKYTFDTILDPDFQAPYLSLYEPIKSVEVIDETHVKFNLKEPYAPLLSYLDIGIVPKHIAEKGDVLSSEPVGTGPYKMVNWEKNNQINFEANEDYWGGTPKTPKITYFIIPDNTTRVAALESGDVDFVHSPLSPQDISRIEKNDEFKVEKTQALGFTYLNYNMKNEILSDVKIRQALSHLVNKNVISEEIYQGMDSPGKSPLIPASWAYTDNVPEFEYDPDKALELFAEAGWEDTDGDGILDKDGKKLSLTLSTHSEDPNRIQIVEYLQNEFTQVGVETEVLTNEWPTFSTSLMEGNFDIGLVGWLNLVGPDRAMYNQFYSDSGSNYGKYSNARVDELLEKGRRVSDQAERTKIYQEAAKIVTEEVAYDVLLYQGYIAMYDKNLNGFEIHPTGSLYGLKDAELTN</sequence>
<comment type="similarity">
    <text evidence="1">Belongs to the bacterial solute-binding protein 5 family.</text>
</comment>
<dbReference type="GO" id="GO:0043190">
    <property type="term" value="C:ATP-binding cassette (ABC) transporter complex"/>
    <property type="evidence" value="ECO:0007669"/>
    <property type="project" value="InterPro"/>
</dbReference>
<dbReference type="Gene3D" id="3.90.76.10">
    <property type="entry name" value="Dipeptide-binding Protein, Domain 1"/>
    <property type="match status" value="1"/>
</dbReference>
<dbReference type="AlphaFoldDB" id="A0A9X3WUD1"/>
<dbReference type="PROSITE" id="PS51257">
    <property type="entry name" value="PROKAR_LIPOPROTEIN"/>
    <property type="match status" value="1"/>
</dbReference>
<keyword evidence="3" id="KW-0732">Signal</keyword>
<evidence type="ECO:0000256" key="2">
    <source>
        <dbReference type="ARBA" id="ARBA00022448"/>
    </source>
</evidence>
<dbReference type="EMBL" id="JAMQKB010000025">
    <property type="protein sequence ID" value="MDC3425957.1"/>
    <property type="molecule type" value="Genomic_DNA"/>
</dbReference>
<dbReference type="Gene3D" id="3.10.105.10">
    <property type="entry name" value="Dipeptide-binding Protein, Domain 3"/>
    <property type="match status" value="1"/>
</dbReference>
<dbReference type="PANTHER" id="PTHR30290">
    <property type="entry name" value="PERIPLASMIC BINDING COMPONENT OF ABC TRANSPORTER"/>
    <property type="match status" value="1"/>
</dbReference>
<feature type="compositionally biased region" description="Low complexity" evidence="4">
    <location>
        <begin position="24"/>
        <end position="33"/>
    </location>
</feature>
<dbReference type="SUPFAM" id="SSF53850">
    <property type="entry name" value="Periplasmic binding protein-like II"/>
    <property type="match status" value="1"/>
</dbReference>
<dbReference type="PIRSF" id="PIRSF002741">
    <property type="entry name" value="MppA"/>
    <property type="match status" value="1"/>
</dbReference>
<accession>A0A9X3WUD1</accession>
<comment type="caution">
    <text evidence="6">The sequence shown here is derived from an EMBL/GenBank/DDBJ whole genome shotgun (WGS) entry which is preliminary data.</text>
</comment>
<dbReference type="InterPro" id="IPR000914">
    <property type="entry name" value="SBP_5_dom"/>
</dbReference>
<dbReference type="Pfam" id="PF00496">
    <property type="entry name" value="SBP_bac_5"/>
    <property type="match status" value="1"/>
</dbReference>
<dbReference type="PANTHER" id="PTHR30290:SF9">
    <property type="entry name" value="OLIGOPEPTIDE-BINDING PROTEIN APPA"/>
    <property type="match status" value="1"/>
</dbReference>
<evidence type="ECO:0000256" key="4">
    <source>
        <dbReference type="SAM" id="MobiDB-lite"/>
    </source>
</evidence>
<name>A0A9X3WUD1_9BACI</name>
<dbReference type="InterPro" id="IPR039424">
    <property type="entry name" value="SBP_5"/>
</dbReference>
<gene>
    <name evidence="6" type="ORF">NC797_15740</name>
</gene>
<dbReference type="Proteomes" id="UP001145050">
    <property type="component" value="Unassembled WGS sequence"/>
</dbReference>